<sequence length="85" mass="9865">MASTTSEDKDDEEVTFNNLEYLQIAYQELLSNSSTLSLGYKELKRKISKLSKELKENSNLKKENESLKKNKPMTYLKLTLQKSLM</sequence>
<accession>A0A371I5J3</accession>
<organism evidence="2 3">
    <name type="scientific">Mucuna pruriens</name>
    <name type="common">Velvet bean</name>
    <name type="synonym">Dolichos pruriens</name>
    <dbReference type="NCBI Taxonomy" id="157652"/>
    <lineage>
        <taxon>Eukaryota</taxon>
        <taxon>Viridiplantae</taxon>
        <taxon>Streptophyta</taxon>
        <taxon>Embryophyta</taxon>
        <taxon>Tracheophyta</taxon>
        <taxon>Spermatophyta</taxon>
        <taxon>Magnoliopsida</taxon>
        <taxon>eudicotyledons</taxon>
        <taxon>Gunneridae</taxon>
        <taxon>Pentapetalae</taxon>
        <taxon>rosids</taxon>
        <taxon>fabids</taxon>
        <taxon>Fabales</taxon>
        <taxon>Fabaceae</taxon>
        <taxon>Papilionoideae</taxon>
        <taxon>50 kb inversion clade</taxon>
        <taxon>NPAAA clade</taxon>
        <taxon>indigoferoid/millettioid clade</taxon>
        <taxon>Phaseoleae</taxon>
        <taxon>Mucuna</taxon>
    </lineage>
</organism>
<evidence type="ECO:0000313" key="2">
    <source>
        <dbReference type="EMBL" id="RDY10291.1"/>
    </source>
</evidence>
<protein>
    <submittedName>
        <fullName evidence="2">Uncharacterized protein</fullName>
    </submittedName>
</protein>
<keyword evidence="1" id="KW-0175">Coiled coil</keyword>
<proteinExistence type="predicted"/>
<evidence type="ECO:0000313" key="3">
    <source>
        <dbReference type="Proteomes" id="UP000257109"/>
    </source>
</evidence>
<feature type="non-terminal residue" evidence="2">
    <location>
        <position position="1"/>
    </location>
</feature>
<comment type="caution">
    <text evidence="2">The sequence shown here is derived from an EMBL/GenBank/DDBJ whole genome shotgun (WGS) entry which is preliminary data.</text>
</comment>
<dbReference type="Proteomes" id="UP000257109">
    <property type="component" value="Unassembled WGS sequence"/>
</dbReference>
<dbReference type="AlphaFoldDB" id="A0A371I5J3"/>
<gene>
    <name evidence="2" type="ORF">CR513_05232</name>
</gene>
<reference evidence="2" key="1">
    <citation type="submission" date="2018-05" db="EMBL/GenBank/DDBJ databases">
        <title>Draft genome of Mucuna pruriens seed.</title>
        <authorList>
            <person name="Nnadi N.E."/>
            <person name="Vos R."/>
            <person name="Hasami M.H."/>
            <person name="Devisetty U.K."/>
            <person name="Aguiy J.C."/>
        </authorList>
    </citation>
    <scope>NUCLEOTIDE SEQUENCE [LARGE SCALE GENOMIC DNA]</scope>
    <source>
        <strain evidence="2">JCA_2017</strain>
    </source>
</reference>
<name>A0A371I5J3_MUCPR</name>
<keyword evidence="3" id="KW-1185">Reference proteome</keyword>
<dbReference type="EMBL" id="QJKJ01000872">
    <property type="protein sequence ID" value="RDY10291.1"/>
    <property type="molecule type" value="Genomic_DNA"/>
</dbReference>
<feature type="coiled-coil region" evidence="1">
    <location>
        <begin position="40"/>
        <end position="70"/>
    </location>
</feature>
<evidence type="ECO:0000256" key="1">
    <source>
        <dbReference type="SAM" id="Coils"/>
    </source>
</evidence>